<organism evidence="3 4">
    <name type="scientific">Lentinula edodes</name>
    <name type="common">Shiitake mushroom</name>
    <name type="synonym">Lentinus edodes</name>
    <dbReference type="NCBI Taxonomy" id="5353"/>
    <lineage>
        <taxon>Eukaryota</taxon>
        <taxon>Fungi</taxon>
        <taxon>Dikarya</taxon>
        <taxon>Basidiomycota</taxon>
        <taxon>Agaricomycotina</taxon>
        <taxon>Agaricomycetes</taxon>
        <taxon>Agaricomycetidae</taxon>
        <taxon>Agaricales</taxon>
        <taxon>Marasmiineae</taxon>
        <taxon>Omphalotaceae</taxon>
        <taxon>Lentinula</taxon>
    </lineage>
</organism>
<feature type="compositionally biased region" description="Polar residues" evidence="1">
    <location>
        <begin position="43"/>
        <end position="57"/>
    </location>
</feature>
<sequence length="188" mass="19940">MRFYAFLTIVSVLALVLAAPHPQSDRRGVPGQILPASPHESLENYSPVSLSTSTFNSHAEADGKEDEPPVKSPTIRVPSGALILKATAIGKSALGRSHDEPAAYVDYPLSEYKGKAASFVLRIALEAKSPSDAGFKKLVETVKAAGQSVDSGAAFFSGKTLTKLSRPVIILKKTQKSKLKLDTNVPPA</sequence>
<dbReference type="AlphaFoldDB" id="A0A1Q3E275"/>
<feature type="region of interest" description="Disordered" evidence="1">
    <location>
        <begin position="42"/>
        <end position="73"/>
    </location>
</feature>
<evidence type="ECO:0000313" key="4">
    <source>
        <dbReference type="Proteomes" id="UP000188533"/>
    </source>
</evidence>
<dbReference type="EMBL" id="BDGU01000059">
    <property type="protein sequence ID" value="GAW01358.1"/>
    <property type="molecule type" value="Genomic_DNA"/>
</dbReference>
<reference evidence="3 4" key="2">
    <citation type="submission" date="2017-02" db="EMBL/GenBank/DDBJ databases">
        <title>A genome survey and senescence transcriptome analysis in Lentinula edodes.</title>
        <authorList>
            <person name="Sakamoto Y."/>
            <person name="Nakade K."/>
            <person name="Sato S."/>
            <person name="Yoshida Y."/>
            <person name="Miyazaki K."/>
            <person name="Natsume S."/>
            <person name="Konno N."/>
        </authorList>
    </citation>
    <scope>NUCLEOTIDE SEQUENCE [LARGE SCALE GENOMIC DNA]</scope>
    <source>
        <strain evidence="3 4">NBRC 111202</strain>
    </source>
</reference>
<reference evidence="3 4" key="1">
    <citation type="submission" date="2016-08" db="EMBL/GenBank/DDBJ databases">
        <authorList>
            <consortium name="Lentinula edodes genome sequencing consortium"/>
            <person name="Sakamoto Y."/>
            <person name="Nakade K."/>
            <person name="Sato S."/>
            <person name="Yoshida Y."/>
            <person name="Miyazaki K."/>
            <person name="Natsume S."/>
            <person name="Konno N."/>
        </authorList>
    </citation>
    <scope>NUCLEOTIDE SEQUENCE [LARGE SCALE GENOMIC DNA]</scope>
    <source>
        <strain evidence="3 4">NBRC 111202</strain>
    </source>
</reference>
<evidence type="ECO:0000256" key="2">
    <source>
        <dbReference type="SAM" id="SignalP"/>
    </source>
</evidence>
<name>A0A1Q3E275_LENED</name>
<keyword evidence="2" id="KW-0732">Signal</keyword>
<proteinExistence type="predicted"/>
<feature type="chain" id="PRO_5012953215" evidence="2">
    <location>
        <begin position="19"/>
        <end position="188"/>
    </location>
</feature>
<keyword evidence="4" id="KW-1185">Reference proteome</keyword>
<accession>A0A1Q3E275</accession>
<feature type="signal peptide" evidence="2">
    <location>
        <begin position="1"/>
        <end position="18"/>
    </location>
</feature>
<protein>
    <submittedName>
        <fullName evidence="3">Uncharacterized protein</fullName>
    </submittedName>
</protein>
<comment type="caution">
    <text evidence="3">The sequence shown here is derived from an EMBL/GenBank/DDBJ whole genome shotgun (WGS) entry which is preliminary data.</text>
</comment>
<gene>
    <name evidence="3" type="ORF">LENED_002948</name>
</gene>
<feature type="compositionally biased region" description="Basic and acidic residues" evidence="1">
    <location>
        <begin position="59"/>
        <end position="69"/>
    </location>
</feature>
<evidence type="ECO:0000313" key="3">
    <source>
        <dbReference type="EMBL" id="GAW01358.1"/>
    </source>
</evidence>
<dbReference type="Proteomes" id="UP000188533">
    <property type="component" value="Unassembled WGS sequence"/>
</dbReference>
<evidence type="ECO:0000256" key="1">
    <source>
        <dbReference type="SAM" id="MobiDB-lite"/>
    </source>
</evidence>